<dbReference type="EMBL" id="NBAG03000297">
    <property type="protein sequence ID" value="PNI45356.1"/>
    <property type="molecule type" value="Genomic_DNA"/>
</dbReference>
<evidence type="ECO:0000313" key="1">
    <source>
        <dbReference type="EMBL" id="PNI45356.1"/>
    </source>
</evidence>
<evidence type="ECO:0000313" key="2">
    <source>
        <dbReference type="Proteomes" id="UP000236370"/>
    </source>
</evidence>
<protein>
    <submittedName>
        <fullName evidence="1">B3GAT3 isoform 3</fullName>
    </submittedName>
</protein>
<name>A0A2J8LDK9_PANTR</name>
<organism evidence="1 2">
    <name type="scientific">Pan troglodytes</name>
    <name type="common">Chimpanzee</name>
    <dbReference type="NCBI Taxonomy" id="9598"/>
    <lineage>
        <taxon>Eukaryota</taxon>
        <taxon>Metazoa</taxon>
        <taxon>Chordata</taxon>
        <taxon>Craniata</taxon>
        <taxon>Vertebrata</taxon>
        <taxon>Euteleostomi</taxon>
        <taxon>Mammalia</taxon>
        <taxon>Eutheria</taxon>
        <taxon>Euarchontoglires</taxon>
        <taxon>Primates</taxon>
        <taxon>Haplorrhini</taxon>
        <taxon>Catarrhini</taxon>
        <taxon>Hominidae</taxon>
        <taxon>Pan</taxon>
    </lineage>
</organism>
<reference evidence="1 2" key="1">
    <citation type="submission" date="2017-12" db="EMBL/GenBank/DDBJ databases">
        <title>High-resolution comparative analysis of great ape genomes.</title>
        <authorList>
            <person name="Pollen A."/>
            <person name="Hastie A."/>
            <person name="Hormozdiari F."/>
            <person name="Dougherty M."/>
            <person name="Liu R."/>
            <person name="Chaisson M."/>
            <person name="Hoppe E."/>
            <person name="Hill C."/>
            <person name="Pang A."/>
            <person name="Hillier L."/>
            <person name="Baker C."/>
            <person name="Armstrong J."/>
            <person name="Shendure J."/>
            <person name="Paten B."/>
            <person name="Wilson R."/>
            <person name="Chao H."/>
            <person name="Schneider V."/>
            <person name="Ventura M."/>
            <person name="Kronenberg Z."/>
            <person name="Murali S."/>
            <person name="Gordon D."/>
            <person name="Cantsilieris S."/>
            <person name="Munson K."/>
            <person name="Nelson B."/>
            <person name="Raja A."/>
            <person name="Underwood J."/>
            <person name="Diekhans M."/>
            <person name="Fiddes I."/>
            <person name="Haussler D."/>
            <person name="Eichler E."/>
        </authorList>
    </citation>
    <scope>NUCLEOTIDE SEQUENCE [LARGE SCALE GENOMIC DNA]</scope>
    <source>
        <strain evidence="1">Yerkes chimp pedigree #C0471</strain>
    </source>
</reference>
<dbReference type="Proteomes" id="UP000236370">
    <property type="component" value="Unassembled WGS sequence"/>
</dbReference>
<dbReference type="AlphaFoldDB" id="A0A2J8LDK9"/>
<comment type="caution">
    <text evidence="1">The sequence shown here is derived from an EMBL/GenBank/DDBJ whole genome shotgun (WGS) entry which is preliminary data.</text>
</comment>
<proteinExistence type="predicted"/>
<gene>
    <name evidence="1" type="ORF">CK820_G0030958</name>
</gene>
<dbReference type="SMR" id="A0A2J8LDK9"/>
<accession>A0A2J8LDK9</accession>
<sequence length="38" mass="4214">MKLKLKNVFLAYFLVSIAGLLYALVQLVSASSTKQKAR</sequence>